<dbReference type="EMBL" id="JAIWYP010000012">
    <property type="protein sequence ID" value="KAH3728880.1"/>
    <property type="molecule type" value="Genomic_DNA"/>
</dbReference>
<reference evidence="1" key="1">
    <citation type="journal article" date="2019" name="bioRxiv">
        <title>The Genome of the Zebra Mussel, Dreissena polymorpha: A Resource for Invasive Species Research.</title>
        <authorList>
            <person name="McCartney M.A."/>
            <person name="Auch B."/>
            <person name="Kono T."/>
            <person name="Mallez S."/>
            <person name="Zhang Y."/>
            <person name="Obille A."/>
            <person name="Becker A."/>
            <person name="Abrahante J.E."/>
            <person name="Garbe J."/>
            <person name="Badalamenti J.P."/>
            <person name="Herman A."/>
            <person name="Mangelson H."/>
            <person name="Liachko I."/>
            <person name="Sullivan S."/>
            <person name="Sone E.D."/>
            <person name="Koren S."/>
            <person name="Silverstein K.A.T."/>
            <person name="Beckman K.B."/>
            <person name="Gohl D.M."/>
        </authorList>
    </citation>
    <scope>NUCLEOTIDE SEQUENCE</scope>
    <source>
        <strain evidence="1">Duluth1</strain>
        <tissue evidence="1">Whole animal</tissue>
    </source>
</reference>
<dbReference type="AlphaFoldDB" id="A0A9D4CNV3"/>
<protein>
    <submittedName>
        <fullName evidence="1">Uncharacterized protein</fullName>
    </submittedName>
</protein>
<proteinExistence type="predicted"/>
<dbReference type="Proteomes" id="UP000828390">
    <property type="component" value="Unassembled WGS sequence"/>
</dbReference>
<organism evidence="1 2">
    <name type="scientific">Dreissena polymorpha</name>
    <name type="common">Zebra mussel</name>
    <name type="synonym">Mytilus polymorpha</name>
    <dbReference type="NCBI Taxonomy" id="45954"/>
    <lineage>
        <taxon>Eukaryota</taxon>
        <taxon>Metazoa</taxon>
        <taxon>Spiralia</taxon>
        <taxon>Lophotrochozoa</taxon>
        <taxon>Mollusca</taxon>
        <taxon>Bivalvia</taxon>
        <taxon>Autobranchia</taxon>
        <taxon>Heteroconchia</taxon>
        <taxon>Euheterodonta</taxon>
        <taxon>Imparidentia</taxon>
        <taxon>Neoheterodontei</taxon>
        <taxon>Myida</taxon>
        <taxon>Dreissenoidea</taxon>
        <taxon>Dreissenidae</taxon>
        <taxon>Dreissena</taxon>
    </lineage>
</organism>
<keyword evidence="2" id="KW-1185">Reference proteome</keyword>
<sequence length="151" mass="16847">MTEFSAIFDANYRKMEKTDMKLPPEILAFKLLKKANITKEEKLLVLTDMDYTNKNTLYEQAKTSFKTFKGGVCEGSLSSSQSIKFEPAFLAEHEEALLAAGYTLAKSVYNKRGNWRGGRGGGREGSQKRNLNPVGVDGRLLRCRSCGPFGH</sequence>
<gene>
    <name evidence="1" type="ORF">DPMN_054843</name>
</gene>
<reference evidence="1" key="2">
    <citation type="submission" date="2020-11" db="EMBL/GenBank/DDBJ databases">
        <authorList>
            <person name="McCartney M.A."/>
            <person name="Auch B."/>
            <person name="Kono T."/>
            <person name="Mallez S."/>
            <person name="Becker A."/>
            <person name="Gohl D.M."/>
            <person name="Silverstein K.A.T."/>
            <person name="Koren S."/>
            <person name="Bechman K.B."/>
            <person name="Herman A."/>
            <person name="Abrahante J.E."/>
            <person name="Garbe J."/>
        </authorList>
    </citation>
    <scope>NUCLEOTIDE SEQUENCE</scope>
    <source>
        <strain evidence="1">Duluth1</strain>
        <tissue evidence="1">Whole animal</tissue>
    </source>
</reference>
<evidence type="ECO:0000313" key="1">
    <source>
        <dbReference type="EMBL" id="KAH3728880.1"/>
    </source>
</evidence>
<evidence type="ECO:0000313" key="2">
    <source>
        <dbReference type="Proteomes" id="UP000828390"/>
    </source>
</evidence>
<name>A0A9D4CNV3_DREPO</name>
<accession>A0A9D4CNV3</accession>
<comment type="caution">
    <text evidence="1">The sequence shown here is derived from an EMBL/GenBank/DDBJ whole genome shotgun (WGS) entry which is preliminary data.</text>
</comment>